<organism evidence="2 3">
    <name type="scientific">Anaerobacillus alkaliphilus</name>
    <dbReference type="NCBI Taxonomy" id="1548597"/>
    <lineage>
        <taxon>Bacteria</taxon>
        <taxon>Bacillati</taxon>
        <taxon>Bacillota</taxon>
        <taxon>Bacilli</taxon>
        <taxon>Bacillales</taxon>
        <taxon>Bacillaceae</taxon>
        <taxon>Anaerobacillus</taxon>
    </lineage>
</organism>
<dbReference type="PANTHER" id="PTHR10587">
    <property type="entry name" value="GLYCOSYL TRANSFERASE-RELATED"/>
    <property type="match status" value="1"/>
</dbReference>
<dbReference type="Gene3D" id="3.20.20.370">
    <property type="entry name" value="Glycoside hydrolase/deacetylase"/>
    <property type="match status" value="1"/>
</dbReference>
<dbReference type="Pfam" id="PF01522">
    <property type="entry name" value="Polysacc_deac_1"/>
    <property type="match status" value="1"/>
</dbReference>
<reference evidence="2 3" key="1">
    <citation type="journal article" date="2019" name="Int. J. Syst. Evol. Microbiol.">
        <title>Anaerobacillus alkaliphilus sp. nov., a novel alkaliphilic and moderately halophilic bacterium.</title>
        <authorList>
            <person name="Borsodi A.K."/>
            <person name="Aszalos J.M."/>
            <person name="Bihari P."/>
            <person name="Nagy I."/>
            <person name="Schumann P."/>
            <person name="Sproer C."/>
            <person name="Kovacs A.L."/>
            <person name="Boka K."/>
            <person name="Dobosy P."/>
            <person name="Ovari M."/>
            <person name="Szili-Kovacs T."/>
            <person name="Toth E."/>
        </authorList>
    </citation>
    <scope>NUCLEOTIDE SEQUENCE [LARGE SCALE GENOMIC DNA]</scope>
    <source>
        <strain evidence="2 3">B16-10</strain>
    </source>
</reference>
<dbReference type="Proteomes" id="UP000290649">
    <property type="component" value="Unassembled WGS sequence"/>
</dbReference>
<comment type="caution">
    <text evidence="2">The sequence shown here is derived from an EMBL/GenBank/DDBJ whole genome shotgun (WGS) entry which is preliminary data.</text>
</comment>
<dbReference type="GO" id="GO:0016810">
    <property type="term" value="F:hydrolase activity, acting on carbon-nitrogen (but not peptide) bonds"/>
    <property type="evidence" value="ECO:0007669"/>
    <property type="project" value="InterPro"/>
</dbReference>
<dbReference type="PROSITE" id="PS51677">
    <property type="entry name" value="NODB"/>
    <property type="match status" value="1"/>
</dbReference>
<gene>
    <name evidence="2" type="ORF">DS745_20425</name>
</gene>
<protein>
    <submittedName>
        <fullName evidence="2">Polysaccharide deacetylase</fullName>
    </submittedName>
</protein>
<dbReference type="RefSeq" id="WP_129080032.1">
    <property type="nucleotide sequence ID" value="NZ_QOUX01000046.1"/>
</dbReference>
<dbReference type="GO" id="GO:0005975">
    <property type="term" value="P:carbohydrate metabolic process"/>
    <property type="evidence" value="ECO:0007669"/>
    <property type="project" value="InterPro"/>
</dbReference>
<proteinExistence type="predicted"/>
<dbReference type="InterPro" id="IPR002509">
    <property type="entry name" value="NODB_dom"/>
</dbReference>
<feature type="domain" description="NodB homology" evidence="1">
    <location>
        <begin position="92"/>
        <end position="285"/>
    </location>
</feature>
<dbReference type="InterPro" id="IPR011330">
    <property type="entry name" value="Glyco_hydro/deAcase_b/a-brl"/>
</dbReference>
<dbReference type="EMBL" id="QOUX01000046">
    <property type="protein sequence ID" value="RXI98680.1"/>
    <property type="molecule type" value="Genomic_DNA"/>
</dbReference>
<dbReference type="SUPFAM" id="SSF88713">
    <property type="entry name" value="Glycoside hydrolase/deacetylase"/>
    <property type="match status" value="1"/>
</dbReference>
<dbReference type="CDD" id="cd10955">
    <property type="entry name" value="CE4_BH0857_like"/>
    <property type="match status" value="1"/>
</dbReference>
<evidence type="ECO:0000313" key="3">
    <source>
        <dbReference type="Proteomes" id="UP000290649"/>
    </source>
</evidence>
<dbReference type="InterPro" id="IPR050248">
    <property type="entry name" value="Polysacc_deacetylase_ArnD"/>
</dbReference>
<evidence type="ECO:0000313" key="2">
    <source>
        <dbReference type="EMBL" id="RXI98680.1"/>
    </source>
</evidence>
<dbReference type="AlphaFoldDB" id="A0A4Q0VTB3"/>
<keyword evidence="3" id="KW-1185">Reference proteome</keyword>
<sequence length="296" mass="32614">MRTLMLLTMAILALLLPLVIHVTKDTPKNASEHTFLDTSKDEISSGVFPRFHDDSLELENLINEIKKTSFKTPKEWGETVSGVINHFSTDAKIIALTFDACGGKWGSGYDADLIDFLINENIPATLFINSRWIDANLDLFLYLASLDQFQIENHGTEHRPLSLIGGTAWGIKGTTSVEEVLTEVTTNYKKIKNLTGHSPIYFRAGTAYYDEVAVSIVELLGMKVVNYDILGDAGATYSPNQVKEALLKAKPGSIALLHMNQPTKGTAEGVKMAIPLLKERGFSFVTLDEGFELSSN</sequence>
<accession>A0A4Q0VTB3</accession>
<name>A0A4Q0VTB3_9BACI</name>
<dbReference type="OrthoDB" id="9784220at2"/>
<dbReference type="PANTHER" id="PTHR10587:SF134">
    <property type="entry name" value="SECRETED PROTEIN"/>
    <property type="match status" value="1"/>
</dbReference>
<evidence type="ECO:0000259" key="1">
    <source>
        <dbReference type="PROSITE" id="PS51677"/>
    </source>
</evidence>